<dbReference type="RefSeq" id="WP_349220978.1">
    <property type="nucleotide sequence ID" value="NZ_JBBMFD010000037.1"/>
</dbReference>
<evidence type="ECO:0008006" key="3">
    <source>
        <dbReference type="Google" id="ProtNLM"/>
    </source>
</evidence>
<accession>A0ABV1E320</accession>
<keyword evidence="2" id="KW-1185">Reference proteome</keyword>
<gene>
    <name evidence="1" type="ORF">WMO26_12825</name>
</gene>
<evidence type="ECO:0000313" key="1">
    <source>
        <dbReference type="EMBL" id="MEQ2441714.1"/>
    </source>
</evidence>
<reference evidence="1 2" key="1">
    <citation type="submission" date="2024-03" db="EMBL/GenBank/DDBJ databases">
        <title>Human intestinal bacterial collection.</title>
        <authorList>
            <person name="Pauvert C."/>
            <person name="Hitch T.C.A."/>
            <person name="Clavel T."/>
        </authorList>
    </citation>
    <scope>NUCLEOTIDE SEQUENCE [LARGE SCALE GENOMIC DNA]</scope>
    <source>
        <strain evidence="1 2">CLA-JM-H44</strain>
    </source>
</reference>
<dbReference type="EMBL" id="JBBMFD010000037">
    <property type="protein sequence ID" value="MEQ2441714.1"/>
    <property type="molecule type" value="Genomic_DNA"/>
</dbReference>
<name>A0ABV1E320_9FIRM</name>
<protein>
    <recommendedName>
        <fullName evidence="3">Phage gp6-like head-tail connector protein</fullName>
    </recommendedName>
</protein>
<sequence length="121" mass="13257">MYTSYSYYYETFRGSQLAPDQWPAAAREAEAYIDLLTCQRLREGSPVTDEVRMAVCAVAEVVGRYRAARASRADGLKSVSNDGYSESYADDAATSAQFSADKLAAADLYLPRSSPLRYAGV</sequence>
<organism evidence="1 2">
    <name type="scientific">Solibaculum intestinale</name>
    <dbReference type="NCBI Taxonomy" id="3133165"/>
    <lineage>
        <taxon>Bacteria</taxon>
        <taxon>Bacillati</taxon>
        <taxon>Bacillota</taxon>
        <taxon>Clostridia</taxon>
        <taxon>Eubacteriales</taxon>
        <taxon>Oscillospiraceae</taxon>
        <taxon>Solibaculum</taxon>
    </lineage>
</organism>
<comment type="caution">
    <text evidence="1">The sequence shown here is derived from an EMBL/GenBank/DDBJ whole genome shotgun (WGS) entry which is preliminary data.</text>
</comment>
<dbReference type="Proteomes" id="UP001489509">
    <property type="component" value="Unassembled WGS sequence"/>
</dbReference>
<proteinExistence type="predicted"/>
<evidence type="ECO:0000313" key="2">
    <source>
        <dbReference type="Proteomes" id="UP001489509"/>
    </source>
</evidence>